<proteinExistence type="predicted"/>
<organism evidence="1 2">
    <name type="scientific">Russula earlei</name>
    <dbReference type="NCBI Taxonomy" id="71964"/>
    <lineage>
        <taxon>Eukaryota</taxon>
        <taxon>Fungi</taxon>
        <taxon>Dikarya</taxon>
        <taxon>Basidiomycota</taxon>
        <taxon>Agaricomycotina</taxon>
        <taxon>Agaricomycetes</taxon>
        <taxon>Russulales</taxon>
        <taxon>Russulaceae</taxon>
        <taxon>Russula</taxon>
    </lineage>
</organism>
<dbReference type="EMBL" id="JAGFNK010000179">
    <property type="protein sequence ID" value="KAI9461163.1"/>
    <property type="molecule type" value="Genomic_DNA"/>
</dbReference>
<dbReference type="Proteomes" id="UP001207468">
    <property type="component" value="Unassembled WGS sequence"/>
</dbReference>
<name>A0ACC0U543_9AGAM</name>
<accession>A0ACC0U543</accession>
<keyword evidence="2" id="KW-1185">Reference proteome</keyword>
<reference evidence="1" key="1">
    <citation type="submission" date="2021-03" db="EMBL/GenBank/DDBJ databases">
        <title>Evolutionary priming and transition to the ectomycorrhizal habit in an iconic lineage of mushroom-forming fungi: is preadaptation a requirement?</title>
        <authorList>
            <consortium name="DOE Joint Genome Institute"/>
            <person name="Looney B.P."/>
            <person name="Miyauchi S."/>
            <person name="Morin E."/>
            <person name="Drula E."/>
            <person name="Courty P.E."/>
            <person name="Chicoki N."/>
            <person name="Fauchery L."/>
            <person name="Kohler A."/>
            <person name="Kuo A."/>
            <person name="LaButti K."/>
            <person name="Pangilinan J."/>
            <person name="Lipzen A."/>
            <person name="Riley R."/>
            <person name="Andreopoulos W."/>
            <person name="He G."/>
            <person name="Johnson J."/>
            <person name="Barry K.W."/>
            <person name="Grigoriev I.V."/>
            <person name="Nagy L."/>
            <person name="Hibbett D."/>
            <person name="Henrissat B."/>
            <person name="Matheny P.B."/>
            <person name="Labbe J."/>
            <person name="Martin A.F."/>
        </authorList>
    </citation>
    <scope>NUCLEOTIDE SEQUENCE</scope>
    <source>
        <strain evidence="1">BPL698</strain>
    </source>
</reference>
<protein>
    <submittedName>
        <fullName evidence="1">Uncharacterized protein</fullName>
    </submittedName>
</protein>
<comment type="caution">
    <text evidence="1">The sequence shown here is derived from an EMBL/GenBank/DDBJ whole genome shotgun (WGS) entry which is preliminary data.</text>
</comment>
<evidence type="ECO:0000313" key="2">
    <source>
        <dbReference type="Proteomes" id="UP001207468"/>
    </source>
</evidence>
<gene>
    <name evidence="1" type="ORF">F5148DRAFT_983135</name>
</gene>
<evidence type="ECO:0000313" key="1">
    <source>
        <dbReference type="EMBL" id="KAI9461163.1"/>
    </source>
</evidence>
<sequence>MSVSDWGLPHFIFISRQVSRASPIQKESLVKAWMRAITTLPSNLQSHFTVLEGTLSSLPPDLLRCDCVVSPANAFGIMEGGYDHALSLAFQGVDGPQTLSRHVQRALRARWHGYLPPGSCLITTLPESDGNPFGASSIAILPTMRYPVDVRWHRDLVYNAVWNLLVEINRWNSELVAHGTENSYGKTIERVLMTGLGTGHGQMSAVRCAQQMILAIKHFSEGVPEDAGWEKVDSWIKEVNATLEL</sequence>